<dbReference type="SUPFAM" id="SSF89895">
    <property type="entry name" value="FYSH domain"/>
    <property type="match status" value="1"/>
</dbReference>
<evidence type="ECO:0000256" key="1">
    <source>
        <dbReference type="ARBA" id="ARBA00007433"/>
    </source>
</evidence>
<dbReference type="EMBL" id="DVAD01000004">
    <property type="protein sequence ID" value="HIJ99332.1"/>
    <property type="molecule type" value="Genomic_DNA"/>
</dbReference>
<sequence>MVSIEASILARYSSGGKHFEVLVDSDKAQALKAGESVELSELMAVQEVYSDARKAERVTEADLQKVFNTTNPLQVGKEIVLKGEIQLTTDQRRELLDKKKKRISTLIARDAFNPQTGHPHPPNRIEAAMDESKVHIDPLRKAEDQIQKVVEAISKFLPISVEKLRMEVVVPAVHTGKAYGILRNFGIESEQWLDDGSLKVTIKIPAGVEESFYNELNGATQGSFECKKLQK</sequence>
<dbReference type="PANTHER" id="PTHR10927:SF4">
    <property type="entry name" value="RIBOSOME MATURATION PROTEIN SDO1 HOMOLOG"/>
    <property type="match status" value="1"/>
</dbReference>
<dbReference type="NCBIfam" id="TIGR00291">
    <property type="entry name" value="RNA_SBDS"/>
    <property type="match status" value="1"/>
</dbReference>
<dbReference type="Proteomes" id="UP000604391">
    <property type="component" value="Unassembled WGS sequence"/>
</dbReference>
<dbReference type="Pfam" id="PF09377">
    <property type="entry name" value="SBDS_domain_II"/>
    <property type="match status" value="1"/>
</dbReference>
<evidence type="ECO:0000259" key="3">
    <source>
        <dbReference type="Pfam" id="PF09377"/>
    </source>
</evidence>
<organism evidence="5 6">
    <name type="scientific">Candidatus Undinarchaeum marinum</name>
    <dbReference type="NCBI Taxonomy" id="2756141"/>
    <lineage>
        <taxon>Archaea</taxon>
        <taxon>Candidatus Undinarchaeota</taxon>
        <taxon>Candidatus Undinarchaeia</taxon>
        <taxon>Candidatus Undinarchaeales</taxon>
        <taxon>Candidatus Undinarchaeaceae</taxon>
        <taxon>Candidatus Undinarchaeum</taxon>
    </lineage>
</organism>
<dbReference type="Gene3D" id="1.10.10.900">
    <property type="entry name" value="SBDS protein C-terminal domain, subdomain 1"/>
    <property type="match status" value="1"/>
</dbReference>
<comment type="similarity">
    <text evidence="1">Belongs to the SDO1/SBDS family.</text>
</comment>
<gene>
    <name evidence="5" type="ORF">H1011_00725</name>
</gene>
<dbReference type="Pfam" id="PF01172">
    <property type="entry name" value="SBDS_N"/>
    <property type="match status" value="1"/>
</dbReference>
<dbReference type="InterPro" id="IPR019783">
    <property type="entry name" value="SDO1/SBDS_N"/>
</dbReference>
<dbReference type="Gene3D" id="3.30.1250.10">
    <property type="entry name" value="Ribosome maturation protein SBDS, N-terminal domain"/>
    <property type="match status" value="1"/>
</dbReference>
<feature type="domain" description="Ribosome maturation protein SDO1/SBDS N-terminal" evidence="2">
    <location>
        <begin position="9"/>
        <end position="93"/>
    </location>
</feature>
<dbReference type="Gene3D" id="3.30.70.240">
    <property type="match status" value="1"/>
</dbReference>
<evidence type="ECO:0000259" key="2">
    <source>
        <dbReference type="Pfam" id="PF01172"/>
    </source>
</evidence>
<dbReference type="SUPFAM" id="SSF109728">
    <property type="entry name" value="Hypothetical protein AF0491, middle domain"/>
    <property type="match status" value="1"/>
</dbReference>
<dbReference type="InterPro" id="IPR046928">
    <property type="entry name" value="SDO1/SBDS_C"/>
</dbReference>
<dbReference type="SUPFAM" id="SSF54980">
    <property type="entry name" value="EF-G C-terminal domain-like"/>
    <property type="match status" value="1"/>
</dbReference>
<feature type="domain" description="Ribosome maturation protein SDO1/SBDS C-terminal" evidence="4">
    <location>
        <begin position="165"/>
        <end position="229"/>
    </location>
</feature>
<dbReference type="PANTHER" id="PTHR10927">
    <property type="entry name" value="RIBOSOME MATURATION PROTEIN SBDS"/>
    <property type="match status" value="1"/>
</dbReference>
<evidence type="ECO:0000313" key="6">
    <source>
        <dbReference type="Proteomes" id="UP000604391"/>
    </source>
</evidence>
<dbReference type="InterPro" id="IPR039100">
    <property type="entry name" value="Sdo1/SBDS-like"/>
</dbReference>
<keyword evidence="6" id="KW-1185">Reference proteome</keyword>
<accession>A0A832XL25</accession>
<dbReference type="Pfam" id="PF20268">
    <property type="entry name" value="SBDS_C"/>
    <property type="match status" value="1"/>
</dbReference>
<dbReference type="InterPro" id="IPR036786">
    <property type="entry name" value="Ribosome_mat_SBDS_N_sf"/>
</dbReference>
<dbReference type="InterPro" id="IPR018978">
    <property type="entry name" value="SDO1/SBDS_central"/>
</dbReference>
<dbReference type="InterPro" id="IPR035647">
    <property type="entry name" value="EFG_III/V"/>
</dbReference>
<evidence type="ECO:0000259" key="4">
    <source>
        <dbReference type="Pfam" id="PF20268"/>
    </source>
</evidence>
<dbReference type="InterPro" id="IPR037188">
    <property type="entry name" value="Sdo1/SBDS_central_sf"/>
</dbReference>
<dbReference type="AlphaFoldDB" id="A0A832XL25"/>
<evidence type="ECO:0000313" key="5">
    <source>
        <dbReference type="EMBL" id="HIJ99332.1"/>
    </source>
</evidence>
<dbReference type="GO" id="GO:0042256">
    <property type="term" value="P:cytosolic ribosome assembly"/>
    <property type="evidence" value="ECO:0007669"/>
    <property type="project" value="InterPro"/>
</dbReference>
<comment type="caution">
    <text evidence="5">The sequence shown here is derived from an EMBL/GenBank/DDBJ whole genome shotgun (WGS) entry which is preliminary data.</text>
</comment>
<name>A0A832XL25_9ARCH</name>
<dbReference type="InterPro" id="IPR002140">
    <property type="entry name" value="Sdo1/SBDS"/>
</dbReference>
<proteinExistence type="inferred from homology"/>
<feature type="domain" description="Ribosome maturation protein SDO1/SBDS central" evidence="3">
    <location>
        <begin position="101"/>
        <end position="161"/>
    </location>
</feature>
<reference evidence="5 6" key="1">
    <citation type="journal article" name="Nat. Commun.">
        <title>Undinarchaeota illuminate DPANN phylogeny and the impact of gene transfer on archaeal evolution.</title>
        <authorList>
            <person name="Dombrowski N."/>
            <person name="Williams T.A."/>
            <person name="Sun J."/>
            <person name="Woodcroft B.J."/>
            <person name="Lee J.H."/>
            <person name="Minh B.Q."/>
            <person name="Rinke C."/>
            <person name="Spang A."/>
        </authorList>
    </citation>
    <scope>NUCLEOTIDE SEQUENCE [LARGE SCALE GENOMIC DNA]</scope>
    <source>
        <strain evidence="5">MAG_bin17</strain>
    </source>
</reference>
<protein>
    <submittedName>
        <fullName evidence="5">Ribosome assembly factor SBDS</fullName>
    </submittedName>
</protein>